<keyword evidence="3" id="KW-0614">Plasmid</keyword>
<evidence type="ECO:0000313" key="3">
    <source>
        <dbReference type="EMBL" id="AXI32856.1"/>
    </source>
</evidence>
<dbReference type="Pfam" id="PF13799">
    <property type="entry name" value="DUF4183"/>
    <property type="match status" value="1"/>
</dbReference>
<dbReference type="AlphaFoldDB" id="A0AA86IFG9"/>
<reference evidence="3 4" key="1">
    <citation type="submission" date="2017-07" db="EMBL/GenBank/DDBJ databases">
        <title>Isolation and development of strain Bacillus megaterium SR7 for enhanced growth and metabolite production under supercritical carbon dioxide.</title>
        <authorList>
            <person name="Freedman A.J.E."/>
            <person name="Peet K.C."/>
            <person name="Boock J.T."/>
            <person name="Penn K."/>
            <person name="Prather K.L.J."/>
            <person name="Thompson J.R."/>
        </authorList>
    </citation>
    <scope>NUCLEOTIDE SEQUENCE [LARGE SCALE GENOMIC DNA]</scope>
    <source>
        <strain evidence="3 4">SR7</strain>
        <plasmid evidence="3 4">p1</plasmid>
    </source>
</reference>
<dbReference type="InterPro" id="IPR025237">
    <property type="entry name" value="DUF4183"/>
</dbReference>
<dbReference type="Pfam" id="PF01391">
    <property type="entry name" value="Collagen"/>
    <property type="match status" value="1"/>
</dbReference>
<feature type="compositionally biased region" description="Pro residues" evidence="1">
    <location>
        <begin position="69"/>
        <end position="103"/>
    </location>
</feature>
<name>A0AA86IFG9_PRIMG</name>
<proteinExistence type="predicted"/>
<dbReference type="PANTHER" id="PTHR24637:SF396">
    <property type="entry name" value="COLLAGEN AND CALCIUM BINDING EGF DOMAINS 1"/>
    <property type="match status" value="1"/>
</dbReference>
<dbReference type="EMBL" id="CP022675">
    <property type="protein sequence ID" value="AXI32856.1"/>
    <property type="molecule type" value="Genomic_DNA"/>
</dbReference>
<organism evidence="3 4">
    <name type="scientific">Priestia megaterium</name>
    <name type="common">Bacillus megaterium</name>
    <dbReference type="NCBI Taxonomy" id="1404"/>
    <lineage>
        <taxon>Bacteria</taxon>
        <taxon>Bacillati</taxon>
        <taxon>Bacillota</taxon>
        <taxon>Bacilli</taxon>
        <taxon>Bacillales</taxon>
        <taxon>Bacillaceae</taxon>
        <taxon>Priestia</taxon>
    </lineage>
</organism>
<sequence>MNVKCQLSHYKKVCCKKKKNKTRYYKKIYPRCPSLTVVSLPQVTCSCCNFRPCCCSSEGPEGPQGPRGPKGPPGPQGPRGPEGPPGPQGPRGPEGPPGPPLPGPIATTSLLYVTSSDGEKLEYTDSDASPNSETNEILSPSEVSYINLFINGMIQPQSNYTVEKGKLVLNEPLEETTPIVLQFIIIN</sequence>
<feature type="region of interest" description="Disordered" evidence="1">
    <location>
        <begin position="58"/>
        <end position="107"/>
    </location>
</feature>
<dbReference type="PANTHER" id="PTHR24637">
    <property type="entry name" value="COLLAGEN"/>
    <property type="match status" value="1"/>
</dbReference>
<accession>A0AA86IFG9</accession>
<dbReference type="InterPro" id="IPR008160">
    <property type="entry name" value="Collagen"/>
</dbReference>
<protein>
    <recommendedName>
        <fullName evidence="2">DUF4183 domain-containing protein</fullName>
    </recommendedName>
</protein>
<geneLocation type="plasmid" evidence="3 4">
    <name>p1</name>
</geneLocation>
<feature type="domain" description="DUF4183" evidence="2">
    <location>
        <begin position="114"/>
        <end position="183"/>
    </location>
</feature>
<dbReference type="Proteomes" id="UP000253834">
    <property type="component" value="Plasmid p1"/>
</dbReference>
<dbReference type="Gene3D" id="1.20.5.320">
    <property type="entry name" value="6-Phosphogluconate Dehydrogenase, domain 3"/>
    <property type="match status" value="1"/>
</dbReference>
<evidence type="ECO:0000259" key="2">
    <source>
        <dbReference type="Pfam" id="PF13799"/>
    </source>
</evidence>
<evidence type="ECO:0000256" key="1">
    <source>
        <dbReference type="SAM" id="MobiDB-lite"/>
    </source>
</evidence>
<evidence type="ECO:0000313" key="4">
    <source>
        <dbReference type="Proteomes" id="UP000253834"/>
    </source>
</evidence>
<gene>
    <name evidence="3" type="ORF">CIB87_28320</name>
</gene>